<comment type="similarity">
    <text evidence="2">Belongs to the ABC transporter superfamily.</text>
</comment>
<dbReference type="GO" id="GO:0005524">
    <property type="term" value="F:ATP binding"/>
    <property type="evidence" value="ECO:0007669"/>
    <property type="project" value="UniProtKB-KW"/>
</dbReference>
<keyword evidence="8" id="KW-0472">Membrane</keyword>
<dbReference type="Gene3D" id="3.40.50.300">
    <property type="entry name" value="P-loop containing nucleotide triphosphate hydrolases"/>
    <property type="match status" value="1"/>
</dbReference>
<name>A0A0D8IEK3_9CLOT</name>
<dbReference type="STRING" id="84022.CACET_c08630"/>
<evidence type="ECO:0000256" key="6">
    <source>
        <dbReference type="ARBA" id="ARBA00022840"/>
    </source>
</evidence>
<keyword evidence="4" id="KW-1003">Cell membrane</keyword>
<dbReference type="PANTHER" id="PTHR43553:SF24">
    <property type="entry name" value="ENERGY-COUPLING FACTOR TRANSPORTER ATP-BINDING PROTEIN ECFA1"/>
    <property type="match status" value="1"/>
</dbReference>
<evidence type="ECO:0000256" key="8">
    <source>
        <dbReference type="ARBA" id="ARBA00023136"/>
    </source>
</evidence>
<keyword evidence="10" id="KW-1185">Reference proteome</keyword>
<evidence type="ECO:0000256" key="7">
    <source>
        <dbReference type="ARBA" id="ARBA00022967"/>
    </source>
</evidence>
<evidence type="ECO:0000256" key="5">
    <source>
        <dbReference type="ARBA" id="ARBA00022741"/>
    </source>
</evidence>
<evidence type="ECO:0000256" key="1">
    <source>
        <dbReference type="ARBA" id="ARBA00004202"/>
    </source>
</evidence>
<dbReference type="KEGG" id="cace:CACET_c08630"/>
<sequence>MIYPIEVKNLYYQYAGKEESILRGINLQIRKGEVVGIVGLSGNGKSTLCYCMCGIIPHIYKGKLKGEALLFGEPVKNMDLAAVATKVGVVFQDPDTQLFSPTIEDEIAFGPENLCLSREEISERVSEAIDLVGMGKYRYSNPYHLSGGQKQLIALASILSLKPEILIFDEAMAQIDTEGRKLIKEKIVALKNTGKTILMVEHDFSNLDIADRIMVLKDGKLEVFQGKL</sequence>
<dbReference type="InterPro" id="IPR015856">
    <property type="entry name" value="ABC_transpr_CbiO/EcfA_su"/>
</dbReference>
<dbReference type="SUPFAM" id="SSF52540">
    <property type="entry name" value="P-loop containing nucleoside triphosphate hydrolases"/>
    <property type="match status" value="1"/>
</dbReference>
<dbReference type="GO" id="GO:0043190">
    <property type="term" value="C:ATP-binding cassette (ABC) transporter complex"/>
    <property type="evidence" value="ECO:0007669"/>
    <property type="project" value="TreeGrafter"/>
</dbReference>
<evidence type="ECO:0000313" key="9">
    <source>
        <dbReference type="EMBL" id="AKL94371.1"/>
    </source>
</evidence>
<dbReference type="PATRIC" id="fig|84022.5.peg.2463"/>
<keyword evidence="7" id="KW-1278">Translocase</keyword>
<dbReference type="EMBL" id="CP009687">
    <property type="protein sequence ID" value="AKL94371.1"/>
    <property type="molecule type" value="Genomic_DNA"/>
</dbReference>
<evidence type="ECO:0000256" key="4">
    <source>
        <dbReference type="ARBA" id="ARBA00022475"/>
    </source>
</evidence>
<comment type="subcellular location">
    <subcellularLocation>
        <location evidence="1">Cell membrane</location>
        <topology evidence="1">Peripheral membrane protein</topology>
    </subcellularLocation>
</comment>
<dbReference type="SMART" id="SM00382">
    <property type="entry name" value="AAA"/>
    <property type="match status" value="1"/>
</dbReference>
<organism evidence="9 10">
    <name type="scientific">Clostridium aceticum</name>
    <dbReference type="NCBI Taxonomy" id="84022"/>
    <lineage>
        <taxon>Bacteria</taxon>
        <taxon>Bacillati</taxon>
        <taxon>Bacillota</taxon>
        <taxon>Clostridia</taxon>
        <taxon>Eubacteriales</taxon>
        <taxon>Clostridiaceae</taxon>
        <taxon>Clostridium</taxon>
    </lineage>
</organism>
<dbReference type="CDD" id="cd03225">
    <property type="entry name" value="ABC_cobalt_CbiO_domain1"/>
    <property type="match status" value="1"/>
</dbReference>
<keyword evidence="6" id="KW-0067">ATP-binding</keyword>
<dbReference type="GO" id="GO:0016887">
    <property type="term" value="F:ATP hydrolysis activity"/>
    <property type="evidence" value="ECO:0007669"/>
    <property type="project" value="InterPro"/>
</dbReference>
<evidence type="ECO:0000256" key="2">
    <source>
        <dbReference type="ARBA" id="ARBA00005417"/>
    </source>
</evidence>
<dbReference type="Proteomes" id="UP000035704">
    <property type="component" value="Chromosome"/>
</dbReference>
<evidence type="ECO:0000256" key="3">
    <source>
        <dbReference type="ARBA" id="ARBA00022448"/>
    </source>
</evidence>
<dbReference type="RefSeq" id="WP_044823481.1">
    <property type="nucleotide sequence ID" value="NZ_CP009687.1"/>
</dbReference>
<reference evidence="9 10" key="1">
    <citation type="submission" date="2014-10" db="EMBL/GenBank/DDBJ databases">
        <title>Genome sequence of Clostridium aceticum DSM 1496.</title>
        <authorList>
            <person name="Poehlein A."/>
            <person name="Schiel-Bengelsdorf B."/>
            <person name="Gottschalk G."/>
            <person name="Duerre P."/>
            <person name="Daniel R."/>
        </authorList>
    </citation>
    <scope>NUCLEOTIDE SEQUENCE [LARGE SCALE GENOMIC DNA]</scope>
    <source>
        <strain evidence="9 10">DSM 1496</strain>
    </source>
</reference>
<dbReference type="InterPro" id="IPR003593">
    <property type="entry name" value="AAA+_ATPase"/>
</dbReference>
<dbReference type="AlphaFoldDB" id="A0A0D8IEK3"/>
<protein>
    <submittedName>
        <fullName evidence="9">ABC-type cobalt transport system, ATpase component</fullName>
    </submittedName>
</protein>
<dbReference type="InterPro" id="IPR027417">
    <property type="entry name" value="P-loop_NTPase"/>
</dbReference>
<dbReference type="GO" id="GO:0042626">
    <property type="term" value="F:ATPase-coupled transmembrane transporter activity"/>
    <property type="evidence" value="ECO:0007669"/>
    <property type="project" value="TreeGrafter"/>
</dbReference>
<dbReference type="PROSITE" id="PS50893">
    <property type="entry name" value="ABC_TRANSPORTER_2"/>
    <property type="match status" value="1"/>
</dbReference>
<evidence type="ECO:0000313" key="10">
    <source>
        <dbReference type="Proteomes" id="UP000035704"/>
    </source>
</evidence>
<accession>A0A0D8IEK3</accession>
<keyword evidence="3" id="KW-0813">Transport</keyword>
<dbReference type="InterPro" id="IPR003439">
    <property type="entry name" value="ABC_transporter-like_ATP-bd"/>
</dbReference>
<dbReference type="InterPro" id="IPR050095">
    <property type="entry name" value="ECF_ABC_transporter_ATP-bd"/>
</dbReference>
<proteinExistence type="inferred from homology"/>
<dbReference type="InterPro" id="IPR017871">
    <property type="entry name" value="ABC_transporter-like_CS"/>
</dbReference>
<gene>
    <name evidence="9" type="ORF">CACET_c08630</name>
</gene>
<dbReference type="OrthoDB" id="501320at2"/>
<dbReference type="PANTHER" id="PTHR43553">
    <property type="entry name" value="HEAVY METAL TRANSPORTER"/>
    <property type="match status" value="1"/>
</dbReference>
<dbReference type="Pfam" id="PF00005">
    <property type="entry name" value="ABC_tran"/>
    <property type="match status" value="1"/>
</dbReference>
<dbReference type="PROSITE" id="PS00211">
    <property type="entry name" value="ABC_TRANSPORTER_1"/>
    <property type="match status" value="1"/>
</dbReference>
<keyword evidence="5" id="KW-0547">Nucleotide-binding</keyword>